<accession>A0ABU6UUG2</accession>
<evidence type="ECO:0000259" key="3">
    <source>
        <dbReference type="PROSITE" id="PS50905"/>
    </source>
</evidence>
<comment type="similarity">
    <text evidence="2">Belongs to the ferritin family.</text>
</comment>
<keyword evidence="5" id="KW-1185">Reference proteome</keyword>
<keyword evidence="2" id="KW-0408">Iron</keyword>
<evidence type="ECO:0000313" key="5">
    <source>
        <dbReference type="Proteomes" id="UP001341840"/>
    </source>
</evidence>
<evidence type="ECO:0000256" key="2">
    <source>
        <dbReference type="RuleBase" id="RU361145"/>
    </source>
</evidence>
<name>A0ABU6UUG2_9FABA</name>
<dbReference type="PROSITE" id="PS50905">
    <property type="entry name" value="FERRITIN_LIKE"/>
    <property type="match status" value="1"/>
</dbReference>
<dbReference type="Proteomes" id="UP001341840">
    <property type="component" value="Unassembled WGS sequence"/>
</dbReference>
<dbReference type="InterPro" id="IPR009078">
    <property type="entry name" value="Ferritin-like_SF"/>
</dbReference>
<evidence type="ECO:0000256" key="1">
    <source>
        <dbReference type="ARBA" id="ARBA00047990"/>
    </source>
</evidence>
<organism evidence="4 5">
    <name type="scientific">Stylosanthes scabra</name>
    <dbReference type="NCBI Taxonomy" id="79078"/>
    <lineage>
        <taxon>Eukaryota</taxon>
        <taxon>Viridiplantae</taxon>
        <taxon>Streptophyta</taxon>
        <taxon>Embryophyta</taxon>
        <taxon>Tracheophyta</taxon>
        <taxon>Spermatophyta</taxon>
        <taxon>Magnoliopsida</taxon>
        <taxon>eudicotyledons</taxon>
        <taxon>Gunneridae</taxon>
        <taxon>Pentapetalae</taxon>
        <taxon>rosids</taxon>
        <taxon>fabids</taxon>
        <taxon>Fabales</taxon>
        <taxon>Fabaceae</taxon>
        <taxon>Papilionoideae</taxon>
        <taxon>50 kb inversion clade</taxon>
        <taxon>dalbergioids sensu lato</taxon>
        <taxon>Dalbergieae</taxon>
        <taxon>Pterocarpus clade</taxon>
        <taxon>Stylosanthes</taxon>
    </lineage>
</organism>
<dbReference type="InterPro" id="IPR009040">
    <property type="entry name" value="Ferritin-like_diiron"/>
</dbReference>
<gene>
    <name evidence="4" type="ORF">PIB30_084930</name>
</gene>
<evidence type="ECO:0000313" key="4">
    <source>
        <dbReference type="EMBL" id="MED6163940.1"/>
    </source>
</evidence>
<keyword evidence="2" id="KW-0409">Iron storage</keyword>
<keyword evidence="2" id="KW-0479">Metal-binding</keyword>
<dbReference type="SUPFAM" id="SSF47240">
    <property type="entry name" value="Ferritin-like"/>
    <property type="match status" value="1"/>
</dbReference>
<protein>
    <recommendedName>
        <fullName evidence="2">Ferritin</fullName>
        <ecNumber evidence="2">1.16.3.1</ecNumber>
    </recommendedName>
</protein>
<dbReference type="InterPro" id="IPR001519">
    <property type="entry name" value="Ferritin"/>
</dbReference>
<dbReference type="InterPro" id="IPR012347">
    <property type="entry name" value="Ferritin-like"/>
</dbReference>
<comment type="catalytic activity">
    <reaction evidence="1 2">
        <text>4 Fe(2+) + O2 + 4 H(+) = 4 Fe(3+) + 2 H2O</text>
        <dbReference type="Rhea" id="RHEA:11148"/>
        <dbReference type="ChEBI" id="CHEBI:15377"/>
        <dbReference type="ChEBI" id="CHEBI:15378"/>
        <dbReference type="ChEBI" id="CHEBI:15379"/>
        <dbReference type="ChEBI" id="CHEBI:29033"/>
        <dbReference type="ChEBI" id="CHEBI:29034"/>
        <dbReference type="EC" id="1.16.3.1"/>
    </reaction>
</comment>
<dbReference type="EMBL" id="JASCZI010122224">
    <property type="protein sequence ID" value="MED6163940.1"/>
    <property type="molecule type" value="Genomic_DNA"/>
</dbReference>
<sequence>MSASLSCSGAKLHHNHSLSSKLANHVKRSSCVVRRKAARVVAVKAAASSSSASMADGNKKGILDITFEPFEEVKEVLLSIPNMPHQSLARQSYTNICEAALNAQINVEYNVSYVYHALYAYFDRDNVALKGFAKYI</sequence>
<dbReference type="EC" id="1.16.3.1" evidence="2"/>
<dbReference type="PANTHER" id="PTHR11431">
    <property type="entry name" value="FERRITIN"/>
    <property type="match status" value="1"/>
</dbReference>
<comment type="caution">
    <text evidence="4">The sequence shown here is derived from an EMBL/GenBank/DDBJ whole genome shotgun (WGS) entry which is preliminary data.</text>
</comment>
<feature type="domain" description="Ferritin-like diiron" evidence="3">
    <location>
        <begin position="91"/>
        <end position="136"/>
    </location>
</feature>
<comment type="function">
    <text evidence="2">Stores iron in a soluble, non-toxic, readily available form. Important for iron homeostasis. Iron is taken up in the ferrous form and deposited as ferric hydroxides after oxidation.</text>
</comment>
<reference evidence="4 5" key="1">
    <citation type="journal article" date="2023" name="Plants (Basel)">
        <title>Bridging the Gap: Combining Genomics and Transcriptomics Approaches to Understand Stylosanthes scabra, an Orphan Legume from the Brazilian Caatinga.</title>
        <authorList>
            <person name="Ferreira-Neto J.R.C."/>
            <person name="da Silva M.D."/>
            <person name="Binneck E."/>
            <person name="de Melo N.F."/>
            <person name="da Silva R.H."/>
            <person name="de Melo A.L.T.M."/>
            <person name="Pandolfi V."/>
            <person name="Bustamante F.O."/>
            <person name="Brasileiro-Vidal A.C."/>
            <person name="Benko-Iseppon A.M."/>
        </authorList>
    </citation>
    <scope>NUCLEOTIDE SEQUENCE [LARGE SCALE GENOMIC DNA]</scope>
    <source>
        <tissue evidence="4">Leaves</tissue>
    </source>
</reference>
<dbReference type="Gene3D" id="1.20.1260.10">
    <property type="match status" value="1"/>
</dbReference>
<dbReference type="PANTHER" id="PTHR11431:SF126">
    <property type="entry name" value="FERRITIN-2, CHLOROPLASTIC-RELATED"/>
    <property type="match status" value="1"/>
</dbReference>
<proteinExistence type="inferred from homology"/>
<keyword evidence="2" id="KW-0560">Oxidoreductase</keyword>